<feature type="transmembrane region" description="Helical" evidence="1">
    <location>
        <begin position="21"/>
        <end position="45"/>
    </location>
</feature>
<organism evidence="2">
    <name type="scientific">bioreactor metagenome</name>
    <dbReference type="NCBI Taxonomy" id="1076179"/>
    <lineage>
        <taxon>unclassified sequences</taxon>
        <taxon>metagenomes</taxon>
        <taxon>ecological metagenomes</taxon>
    </lineage>
</organism>
<sequence>MCINIKEKALFKKICITENKSLIITLVLNTLLSIGFICLMIYLLVIGRANHFLGLNWAERINYELIIIRASIANIL</sequence>
<reference evidence="2" key="1">
    <citation type="submission" date="2019-08" db="EMBL/GenBank/DDBJ databases">
        <authorList>
            <person name="Kucharzyk K."/>
            <person name="Murdoch R.W."/>
            <person name="Higgins S."/>
            <person name="Loffler F."/>
        </authorList>
    </citation>
    <scope>NUCLEOTIDE SEQUENCE</scope>
</reference>
<accession>A0A645F9Y6</accession>
<keyword evidence="1" id="KW-1133">Transmembrane helix</keyword>
<comment type="caution">
    <text evidence="2">The sequence shown here is derived from an EMBL/GenBank/DDBJ whole genome shotgun (WGS) entry which is preliminary data.</text>
</comment>
<protein>
    <submittedName>
        <fullName evidence="2">Uncharacterized protein</fullName>
    </submittedName>
</protein>
<keyword evidence="1" id="KW-0812">Transmembrane</keyword>
<keyword evidence="1" id="KW-0472">Membrane</keyword>
<gene>
    <name evidence="2" type="ORF">SDC9_158489</name>
</gene>
<dbReference type="AlphaFoldDB" id="A0A645F9Y6"/>
<name>A0A645F9Y6_9ZZZZ</name>
<evidence type="ECO:0000256" key="1">
    <source>
        <dbReference type="SAM" id="Phobius"/>
    </source>
</evidence>
<proteinExistence type="predicted"/>
<evidence type="ECO:0000313" key="2">
    <source>
        <dbReference type="EMBL" id="MPN11188.1"/>
    </source>
</evidence>
<dbReference type="EMBL" id="VSSQ01057389">
    <property type="protein sequence ID" value="MPN11188.1"/>
    <property type="molecule type" value="Genomic_DNA"/>
</dbReference>